<accession>A0A1E4RS12</accession>
<name>A0A1E4RS12_9ASCO</name>
<dbReference type="AlphaFoldDB" id="A0A1E4RS12"/>
<dbReference type="GeneID" id="30997741"/>
<evidence type="ECO:0000313" key="2">
    <source>
        <dbReference type="Proteomes" id="UP000095085"/>
    </source>
</evidence>
<reference evidence="2" key="1">
    <citation type="submission" date="2016-05" db="EMBL/GenBank/DDBJ databases">
        <title>Comparative genomics of biotechnologically important yeasts.</title>
        <authorList>
            <consortium name="DOE Joint Genome Institute"/>
            <person name="Riley R."/>
            <person name="Haridas S."/>
            <person name="Wolfe K.H."/>
            <person name="Lopes M.R."/>
            <person name="Hittinger C.T."/>
            <person name="Goker M."/>
            <person name="Salamov A."/>
            <person name="Wisecaver J."/>
            <person name="Long T.M."/>
            <person name="Aerts A.L."/>
            <person name="Barry K."/>
            <person name="Choi C."/>
            <person name="Clum A."/>
            <person name="Coughlan A.Y."/>
            <person name="Deshpande S."/>
            <person name="Douglass A.P."/>
            <person name="Hanson S.J."/>
            <person name="Klenk H.-P."/>
            <person name="Labutti K."/>
            <person name="Lapidus A."/>
            <person name="Lindquist E."/>
            <person name="Lipzen A."/>
            <person name="Meier-Kolthoff J.P."/>
            <person name="Ohm R.A."/>
            <person name="Otillar R.P."/>
            <person name="Pangilinan J."/>
            <person name="Peng Y."/>
            <person name="Rokas A."/>
            <person name="Rosa C.A."/>
            <person name="Scheuner C."/>
            <person name="Sibirny A.A."/>
            <person name="Slot J.C."/>
            <person name="Stielow J.B."/>
            <person name="Sun H."/>
            <person name="Kurtzman C.P."/>
            <person name="Blackwell M."/>
            <person name="Grigoriev I.V."/>
            <person name="Jeffries T.W."/>
        </authorList>
    </citation>
    <scope>NUCLEOTIDE SEQUENCE [LARGE SCALE GENOMIC DNA]</scope>
    <source>
        <strain evidence="2">NRRL Y-1933</strain>
    </source>
</reference>
<sequence length="677" mass="78400">MLIQIMLGVLQFSTHPQIQRYSLNEKRSFESYNLTSNRPHTIIGVETLYGSSSYTSASSFSQISPPRLNKHSKIRESNFSFIPSLLLTMAEESLLNETTSRLDTFDLRRDSTYGSGRVFSNLTCFTNWISNRRGLTRPDTNISIRMAKIELLLNENSDIYLYSFQESFDQLKDLVKELLLFANECCDYTTQCEFLHFLKIKFKKIILSLIIPNVNSLLNISKNQTLNTINYLIETVFQLSVNCSVNRTSNHSSYEEPINVSIDRATTLMLIRSIEGSISSYEEELENNHSNLKDEHLVYNLKYNISELFKSMEIVITNSDQWSLIFEYLTIKVLKQHSALTNDFEFLKIFVKRLQNFDQIVFSQNILNTSYFDQKIYMKSIFQEFILRLAEFPPWSFLSIDSYIENLHLFSNAYNNVYENELTLQNTSSHTVIKNSNFENFTLDSGNFRHFLNKPTLEITDDEVATQYVSQEGKTDLESIGNHPHPAWMSRFGPMKLDTVEPSFIRRSQPQLHKADEDKEELGLKRNSRFIFDSIELNKLKRRELVKSGTNIGIFSDWDTDVPLLSTSCPAVSALSSNDNYVHVENINDIDCLGYEAQESELDQNFSNELKVKDSSSQLSDVEKDDKRVSVSLQERRIQQASKSFKGHSNQEKKIRFRQAASNIPKKLKKTFTKLFK</sequence>
<dbReference type="EMBL" id="KV454538">
    <property type="protein sequence ID" value="ODV69855.1"/>
    <property type="molecule type" value="Genomic_DNA"/>
</dbReference>
<keyword evidence="2" id="KW-1185">Reference proteome</keyword>
<dbReference type="Proteomes" id="UP000095085">
    <property type="component" value="Unassembled WGS sequence"/>
</dbReference>
<evidence type="ECO:0000313" key="1">
    <source>
        <dbReference type="EMBL" id="ODV69855.1"/>
    </source>
</evidence>
<proteinExistence type="predicted"/>
<dbReference type="RefSeq" id="XP_020078922.1">
    <property type="nucleotide sequence ID" value="XM_020223192.1"/>
</dbReference>
<organism evidence="1 2">
    <name type="scientific">Hyphopichia burtonii NRRL Y-1933</name>
    <dbReference type="NCBI Taxonomy" id="984485"/>
    <lineage>
        <taxon>Eukaryota</taxon>
        <taxon>Fungi</taxon>
        <taxon>Dikarya</taxon>
        <taxon>Ascomycota</taxon>
        <taxon>Saccharomycotina</taxon>
        <taxon>Pichiomycetes</taxon>
        <taxon>Debaryomycetaceae</taxon>
        <taxon>Hyphopichia</taxon>
    </lineage>
</organism>
<gene>
    <name evidence="1" type="ORF">HYPBUDRAFT_236559</name>
</gene>
<protein>
    <submittedName>
        <fullName evidence="1">Uncharacterized protein</fullName>
    </submittedName>
</protein>